<evidence type="ECO:0000313" key="3">
    <source>
        <dbReference type="Proteomes" id="UP000230233"/>
    </source>
</evidence>
<dbReference type="CDD" id="cd18186">
    <property type="entry name" value="BTB_POZ_ZBTB_KLHL-like"/>
    <property type="match status" value="1"/>
</dbReference>
<dbReference type="STRING" id="1611254.A0A2G5T527"/>
<dbReference type="EMBL" id="PDUG01000005">
    <property type="protein sequence ID" value="PIC22332.1"/>
    <property type="molecule type" value="Genomic_DNA"/>
</dbReference>
<dbReference type="InterPro" id="IPR000210">
    <property type="entry name" value="BTB/POZ_dom"/>
</dbReference>
<evidence type="ECO:0000313" key="2">
    <source>
        <dbReference type="EMBL" id="PIC22332.1"/>
    </source>
</evidence>
<comment type="caution">
    <text evidence="2">The sequence shown here is derived from an EMBL/GenBank/DDBJ whole genome shotgun (WGS) entry which is preliminary data.</text>
</comment>
<protein>
    <recommendedName>
        <fullName evidence="1">BTB domain-containing protein</fullName>
    </recommendedName>
</protein>
<keyword evidence="3" id="KW-1185">Reference proteome</keyword>
<gene>
    <name evidence="2" type="primary">Cnig_chr_V.g16427</name>
    <name evidence="2" type="ORF">B9Z55_016427</name>
</gene>
<dbReference type="PANTHER" id="PTHR22744">
    <property type="entry name" value="HELIX LOOP HELIX PROTEIN 21-RELATED"/>
    <property type="match status" value="1"/>
</dbReference>
<dbReference type="Gene3D" id="3.30.710.10">
    <property type="entry name" value="Potassium Channel Kv1.1, Chain A"/>
    <property type="match status" value="1"/>
</dbReference>
<dbReference type="Pfam" id="PF00651">
    <property type="entry name" value="BTB"/>
    <property type="match status" value="1"/>
</dbReference>
<evidence type="ECO:0000259" key="1">
    <source>
        <dbReference type="PROSITE" id="PS50097"/>
    </source>
</evidence>
<dbReference type="PROSITE" id="PS50097">
    <property type="entry name" value="BTB"/>
    <property type="match status" value="1"/>
</dbReference>
<organism evidence="2 3">
    <name type="scientific">Caenorhabditis nigoni</name>
    <dbReference type="NCBI Taxonomy" id="1611254"/>
    <lineage>
        <taxon>Eukaryota</taxon>
        <taxon>Metazoa</taxon>
        <taxon>Ecdysozoa</taxon>
        <taxon>Nematoda</taxon>
        <taxon>Chromadorea</taxon>
        <taxon>Rhabditida</taxon>
        <taxon>Rhabditina</taxon>
        <taxon>Rhabditomorpha</taxon>
        <taxon>Rhabditoidea</taxon>
        <taxon>Rhabditidae</taxon>
        <taxon>Peloderinae</taxon>
        <taxon>Caenorhabditis</taxon>
    </lineage>
</organism>
<dbReference type="AlphaFoldDB" id="A0A2G5T527"/>
<dbReference type="InterPro" id="IPR011333">
    <property type="entry name" value="SKP1/BTB/POZ_sf"/>
</dbReference>
<feature type="domain" description="BTB" evidence="1">
    <location>
        <begin position="184"/>
        <end position="251"/>
    </location>
</feature>
<dbReference type="Proteomes" id="UP000230233">
    <property type="component" value="Chromosome V"/>
</dbReference>
<name>A0A2G5T527_9PELO</name>
<reference evidence="3" key="1">
    <citation type="submission" date="2017-10" db="EMBL/GenBank/DDBJ databases">
        <title>Rapid genome shrinkage in a self-fertile nematode reveals novel sperm competition proteins.</title>
        <authorList>
            <person name="Yin D."/>
            <person name="Schwarz E.M."/>
            <person name="Thomas C.G."/>
            <person name="Felde R.L."/>
            <person name="Korf I.F."/>
            <person name="Cutter A.D."/>
            <person name="Schartner C.M."/>
            <person name="Ralston E.J."/>
            <person name="Meyer B.J."/>
            <person name="Haag E.S."/>
        </authorList>
    </citation>
    <scope>NUCLEOTIDE SEQUENCE [LARGE SCALE GENOMIC DNA]</scope>
    <source>
        <strain evidence="3">JU1422</strain>
    </source>
</reference>
<dbReference type="OrthoDB" id="5848631at2759"/>
<dbReference type="PANTHER" id="PTHR22744:SF17">
    <property type="entry name" value="BTB DOMAIN-CONTAINING PROTEIN"/>
    <property type="match status" value="1"/>
</dbReference>
<dbReference type="SUPFAM" id="SSF54695">
    <property type="entry name" value="POZ domain"/>
    <property type="match status" value="1"/>
</dbReference>
<proteinExistence type="predicted"/>
<dbReference type="SMART" id="SM00225">
    <property type="entry name" value="BTB"/>
    <property type="match status" value="1"/>
</dbReference>
<accession>A0A2G5T527</accession>
<sequence>MSEKVYKATGQKQNLTFQNNCRQNQYYDNFGQLRTARTNYTEKIGEGDVDGLKWVWITQLDNATMTTTSEEVISSYIRFKWTNSEGVLGFIGKIEFRLLFDDKLVVDEQVDALVEFSGQSIGIRNLRKAEDVITTIQANQHQNQRPFGNRQMGCTMEFAFEMTPVFAFSPSVNIISNFEKSHITDATLEVEGNQMHVNKSFLSIHSEFFDKLFNSDFKEKSEPIIPIRDVSFSDFSNFLSLIYPNQTEITVEKIAVYFELADKYLMAAVTQKCEEFLLQNPRVKTIQKIVFADNHNLHKLLRVTLTAIETKEELEALTLLPEFTSLSDSTKAALLHKFMHFIN</sequence>